<name>A0ABQ5ZZD4_9GAMM</name>
<gene>
    <name evidence="1" type="ORF">GCM10007878_20960</name>
</gene>
<accession>A0ABQ5ZZD4</accession>
<protein>
    <submittedName>
        <fullName evidence="1">Uncharacterized protein</fullName>
    </submittedName>
</protein>
<evidence type="ECO:0000313" key="2">
    <source>
        <dbReference type="Proteomes" id="UP001156682"/>
    </source>
</evidence>
<sequence length="248" mass="28538">MQAVCLSDDLIEEYINFKYGNSFDTRLVTKLLKFIQPALVCTSQHPLFQDISAVGQFTADPIINLTNFEAETSQLTASQLVDKTILKVQLVTKKNNNADFTQLDINALSDNFERLNMLLTGVHETNTHKQEALNHIKALISDAEFVKITDFYIHKNNNWKQSESVLDEILPRKNILVKIIADNFDKHVPLEKLFTDWKVKAEQINQNVHDRYIETDKIKIMLSSGIFHLSKKSDKDLTYTVRIKNDKV</sequence>
<keyword evidence="2" id="KW-1185">Reference proteome</keyword>
<dbReference type="EMBL" id="BSOR01000037">
    <property type="protein sequence ID" value="GLR64658.1"/>
    <property type="molecule type" value="Genomic_DNA"/>
</dbReference>
<comment type="caution">
    <text evidence="1">The sequence shown here is derived from an EMBL/GenBank/DDBJ whole genome shotgun (WGS) entry which is preliminary data.</text>
</comment>
<proteinExistence type="predicted"/>
<dbReference type="Proteomes" id="UP001156682">
    <property type="component" value="Unassembled WGS sequence"/>
</dbReference>
<evidence type="ECO:0000313" key="1">
    <source>
        <dbReference type="EMBL" id="GLR64658.1"/>
    </source>
</evidence>
<dbReference type="RefSeq" id="WP_027851970.1">
    <property type="nucleotide sequence ID" value="NZ_BSOR01000037.1"/>
</dbReference>
<organism evidence="1 2">
    <name type="scientific">Marinospirillum insulare</name>
    <dbReference type="NCBI Taxonomy" id="217169"/>
    <lineage>
        <taxon>Bacteria</taxon>
        <taxon>Pseudomonadati</taxon>
        <taxon>Pseudomonadota</taxon>
        <taxon>Gammaproteobacteria</taxon>
        <taxon>Oceanospirillales</taxon>
        <taxon>Oceanospirillaceae</taxon>
        <taxon>Marinospirillum</taxon>
    </lineage>
</organism>
<reference evidence="2" key="1">
    <citation type="journal article" date="2019" name="Int. J. Syst. Evol. Microbiol.">
        <title>The Global Catalogue of Microorganisms (GCM) 10K type strain sequencing project: providing services to taxonomists for standard genome sequencing and annotation.</title>
        <authorList>
            <consortium name="The Broad Institute Genomics Platform"/>
            <consortium name="The Broad Institute Genome Sequencing Center for Infectious Disease"/>
            <person name="Wu L."/>
            <person name="Ma J."/>
        </authorList>
    </citation>
    <scope>NUCLEOTIDE SEQUENCE [LARGE SCALE GENOMIC DNA]</scope>
    <source>
        <strain evidence="2">NBRC 100033</strain>
    </source>
</reference>